<reference evidence="3 4" key="1">
    <citation type="journal article" date="2003" name="DNA Res.">
        <title>Structural analysis of four large plasmids harboring in a unicellular cyanobacterium, Synechocystis sp. PCC 6803.</title>
        <authorList>
            <person name="Kaneko T."/>
            <person name="Nakamura Y."/>
            <person name="Sasamoto S."/>
            <person name="Watanabe A."/>
            <person name="Kohara M."/>
            <person name="Matsumoto M."/>
            <person name="Shimpo S."/>
            <person name="Yamada M."/>
            <person name="Tabata S."/>
        </authorList>
    </citation>
    <scope>NUCLEOTIDE SEQUENCE [LARGE SCALE GENOMIC DNA]</scope>
    <source>
        <strain evidence="4">ATCC 27184 / PCC 6803 / Kazusa</strain>
    </source>
</reference>
<protein>
    <submittedName>
        <fullName evidence="3">Sll5097 protein</fullName>
    </submittedName>
</protein>
<dbReference type="Gene3D" id="1.10.10.10">
    <property type="entry name" value="Winged helix-like DNA-binding domain superfamily/Winged helix DNA-binding domain"/>
    <property type="match status" value="1"/>
</dbReference>
<dbReference type="Pfam" id="PF13280">
    <property type="entry name" value="WYL"/>
    <property type="match status" value="1"/>
</dbReference>
<keyword evidence="4" id="KW-1185">Reference proteome</keyword>
<dbReference type="PhylomeDB" id="Q6ZEN3"/>
<organism evidence="3 4">
    <name type="scientific">Synechocystis sp. (strain ATCC 27184 / PCC 6803 / Kazusa)</name>
    <dbReference type="NCBI Taxonomy" id="1111708"/>
    <lineage>
        <taxon>Bacteria</taxon>
        <taxon>Bacillati</taxon>
        <taxon>Cyanobacteriota</taxon>
        <taxon>Cyanophyceae</taxon>
        <taxon>Synechococcales</taxon>
        <taxon>Merismopediaceae</taxon>
        <taxon>Synechocystis</taxon>
    </lineage>
</organism>
<dbReference type="Pfam" id="PF25583">
    <property type="entry name" value="WCX"/>
    <property type="match status" value="1"/>
</dbReference>
<sequence>MTAQNVLSPRQLERLLAIDEYIRSPIRYTAKVIAEKLSVAERTIRLDFAFLRDRFNAPIQFNQSKGYYYSDNTWRLPTIPLTQGELFALTLGAKALEAYSGTAYEAELKSSIKQLATRLPEKVWVNLEKLVDEKINFRPGAELLNLDPDIYQILHEAWKSSRQLWIRYYTAGRNEESERIVDPYYLDIYRGSNPYLVAFCHNRQAFREFRLDRIREYRILDEYFEPNPNFDWKKYSKNAFQIEKGNCLHEVVIDFTCKVAPYIREWKWHHSQVIDEHHDGSLTLHLEVGGLQEVKRWVLGYGKDALVKSPPELVKLLQEETEVIARQNETGDFE</sequence>
<dbReference type="PIRSF" id="PIRSF016838">
    <property type="entry name" value="PafC"/>
    <property type="match status" value="1"/>
</dbReference>
<proteinExistence type="predicted"/>
<dbReference type="EnsemblBacteria" id="BAD01867">
    <property type="protein sequence ID" value="BAD01867"/>
    <property type="gene ID" value="BAD01867"/>
</dbReference>
<dbReference type="AlphaFoldDB" id="Q6ZEN3"/>
<dbReference type="InParanoid" id="Q6ZEN3"/>
<evidence type="ECO:0000259" key="1">
    <source>
        <dbReference type="Pfam" id="PF13280"/>
    </source>
</evidence>
<dbReference type="Proteomes" id="UP000001425">
    <property type="component" value="Plasmid pSYSM"/>
</dbReference>
<gene>
    <name evidence="3" type="ordered locus">sll5097</name>
</gene>
<dbReference type="PROSITE" id="PS52050">
    <property type="entry name" value="WYL"/>
    <property type="match status" value="1"/>
</dbReference>
<geneLocation type="plasmid" evidence="3 4">
    <name>pSYSM</name>
</geneLocation>
<dbReference type="InterPro" id="IPR057727">
    <property type="entry name" value="WCX_dom"/>
</dbReference>
<dbReference type="PANTHER" id="PTHR34580:SF9">
    <property type="entry name" value="SLL5097 PROTEIN"/>
    <property type="match status" value="1"/>
</dbReference>
<dbReference type="EMBL" id="AP004310">
    <property type="protein sequence ID" value="BAD01867.1"/>
    <property type="molecule type" value="Genomic_DNA"/>
</dbReference>
<name>Q6ZEN3_SYNY3</name>
<feature type="domain" description="WCX" evidence="2">
    <location>
        <begin position="249"/>
        <end position="322"/>
    </location>
</feature>
<accession>Q6ZEN3</accession>
<evidence type="ECO:0000313" key="4">
    <source>
        <dbReference type="Proteomes" id="UP000001425"/>
    </source>
</evidence>
<dbReference type="InterPro" id="IPR028349">
    <property type="entry name" value="PafC-like"/>
</dbReference>
<feature type="domain" description="WYL" evidence="1">
    <location>
        <begin position="150"/>
        <end position="218"/>
    </location>
</feature>
<dbReference type="InterPro" id="IPR026881">
    <property type="entry name" value="WYL_dom"/>
</dbReference>
<evidence type="ECO:0000259" key="2">
    <source>
        <dbReference type="Pfam" id="PF25583"/>
    </source>
</evidence>
<dbReference type="FunCoup" id="Q6ZEN3">
    <property type="interactions" value="126"/>
</dbReference>
<dbReference type="InterPro" id="IPR036388">
    <property type="entry name" value="WH-like_DNA-bd_sf"/>
</dbReference>
<dbReference type="PANTHER" id="PTHR34580">
    <property type="match status" value="1"/>
</dbReference>
<keyword evidence="3" id="KW-0614">Plasmid</keyword>
<dbReference type="KEGG" id="syn:sll5097"/>
<evidence type="ECO:0000313" key="3">
    <source>
        <dbReference type="EMBL" id="BAD01867.1"/>
    </source>
</evidence>
<dbReference type="InterPro" id="IPR051534">
    <property type="entry name" value="CBASS_pafABC_assoc_protein"/>
</dbReference>